<dbReference type="GO" id="GO:0005737">
    <property type="term" value="C:cytoplasm"/>
    <property type="evidence" value="ECO:0007669"/>
    <property type="project" value="UniProtKB-SubCell"/>
</dbReference>
<reference evidence="12" key="1">
    <citation type="submission" date="2021-10" db="EMBL/GenBank/DDBJ databases">
        <title>Tropical sea cucumber genome reveals ecological adaptation and Cuvierian tubules defense mechanism.</title>
        <authorList>
            <person name="Chen T."/>
        </authorList>
    </citation>
    <scope>NUCLEOTIDE SEQUENCE</scope>
    <source>
        <strain evidence="12">Nanhai2018</strain>
        <tissue evidence="12">Muscle</tissue>
    </source>
</reference>
<comment type="caution">
    <text evidence="12">The sequence shown here is derived from an EMBL/GenBank/DDBJ whole genome shotgun (WGS) entry which is preliminary data.</text>
</comment>
<evidence type="ECO:0000256" key="1">
    <source>
        <dbReference type="ARBA" id="ARBA00004496"/>
    </source>
</evidence>
<dbReference type="Pfam" id="PF08953">
    <property type="entry name" value="DUF1899"/>
    <property type="match status" value="2"/>
</dbReference>
<protein>
    <recommendedName>
        <fullName evidence="9">Coronin</fullName>
    </recommendedName>
</protein>
<feature type="repeat" description="WD" evidence="8">
    <location>
        <begin position="640"/>
        <end position="681"/>
    </location>
</feature>
<keyword evidence="4 8" id="KW-0853">WD repeat</keyword>
<feature type="repeat" description="WD" evidence="8">
    <location>
        <begin position="168"/>
        <end position="209"/>
    </location>
</feature>
<feature type="region of interest" description="Disordered" evidence="10">
    <location>
        <begin position="355"/>
        <end position="468"/>
    </location>
</feature>
<organism evidence="12 13">
    <name type="scientific">Holothuria leucospilota</name>
    <name type="common">Black long sea cucumber</name>
    <name type="synonym">Mertensiothuria leucospilota</name>
    <dbReference type="NCBI Taxonomy" id="206669"/>
    <lineage>
        <taxon>Eukaryota</taxon>
        <taxon>Metazoa</taxon>
        <taxon>Echinodermata</taxon>
        <taxon>Eleutherozoa</taxon>
        <taxon>Echinozoa</taxon>
        <taxon>Holothuroidea</taxon>
        <taxon>Aspidochirotacea</taxon>
        <taxon>Aspidochirotida</taxon>
        <taxon>Holothuriidae</taxon>
        <taxon>Holothuria</taxon>
    </lineage>
</organism>
<accession>A0A9Q0YBT3</accession>
<dbReference type="OrthoDB" id="1850764at2759"/>
<keyword evidence="3" id="KW-0963">Cytoplasm</keyword>
<dbReference type="Proteomes" id="UP001152320">
    <property type="component" value="Unassembled WGS sequence"/>
</dbReference>
<evidence type="ECO:0000256" key="7">
    <source>
        <dbReference type="ARBA" id="ARBA00024838"/>
    </source>
</evidence>
<dbReference type="FunFam" id="2.130.10.10:FF:000076">
    <property type="entry name" value="Coronin"/>
    <property type="match status" value="1"/>
</dbReference>
<comment type="subcellular location">
    <subcellularLocation>
        <location evidence="1">Cytoplasm</location>
    </subcellularLocation>
</comment>
<feature type="domain" description="DUF1899" evidence="11">
    <location>
        <begin position="3"/>
        <end position="67"/>
    </location>
</feature>
<dbReference type="GO" id="GO:0003779">
    <property type="term" value="F:actin binding"/>
    <property type="evidence" value="ECO:0007669"/>
    <property type="project" value="UniProtKB-KW"/>
</dbReference>
<dbReference type="SUPFAM" id="SSF50978">
    <property type="entry name" value="WD40 repeat-like"/>
    <property type="match status" value="2"/>
</dbReference>
<feature type="domain" description="DUF1899" evidence="11">
    <location>
        <begin position="476"/>
        <end position="539"/>
    </location>
</feature>
<dbReference type="InterPro" id="IPR019775">
    <property type="entry name" value="WD40_repeat_CS"/>
</dbReference>
<feature type="repeat" description="WD" evidence="8">
    <location>
        <begin position="76"/>
        <end position="118"/>
    </location>
</feature>
<sequence length="931" mass="102942">MSRFKASKFKNAKEKIPHIEGWITGLNLGSIQFSHGNHIKASAALMAFNIPSGNGGSLAVLPINAKGRKDVSLPSLQAHSGLVTDFDFNPFDDFQLATCSQDGLIRIWDIPGEGLTETLSTSSLTLPQQDSQVEVVSFNPCAGNVLAATTQKLLKIFDIQEGVEKIAMNGHNDTIQSISWRQDGTLLASSAKDKTIRIIDPRQQTVANETSGHENPKDSRICWFGNQDYILSTGASKSRTREAFYFDVRNLKQKVSSLNFDSSSGVIIPLFDPDTNMLFLAGKGDTSVRFYDICETSPHIRDASIYLSKFQSKGAALVRKRAMDVMSCEVNRVLQLTQEGVLPITYEVPRKSHRDFQPELFPDTLGDEPGVTSEEWFSGQNGEVPRVSLNPSSSKPIVKKSSSTASPVKETDNKPQMEKAAAKPEKPSKASLAQKSTPPSSASSNHAAAANSQLKETESVQKEEQKVKKPAFLSKRFTSKFRHINVVPMHRSSHFTSVKRVSISTLSESDGFHINKKWAAVPMSGAGGNVAIIDLENPCKLPEVVPFVDHGSDMTDFAWDPFDDSRLAVTSMNCKITIWKIRGKTAEDFSAEVQAELSGHNDKIYSIKFHPLAKDVIMSSSQDMTIKIWNISTGEEMISLDGHTDQIFSIAWSPDGNQIATLCKDGKIRLYEPRSSTSPVQEHNFVSGTKGARIVFVLDGSHVVVSGQNPARCLSLFKVSNLASPIHQENLGTSPTFVIPYYDEDTRVLVCTGKGDTSAQLFEVLPESPYLASLAGFSSKTPHQAFSFFPKTSCVVKDVEVMRAMRLTMTTVEPITFTVPRVKKEYFQDDIFPDTRASWEPTLESGQWFNGEEAKEQRRINLNTDGMKLLSEAPKMNAPPKKYTSEEIFAMKTDQEKKDELMSAMTDKLGLNEQPLPQDEMEGVDDDEWDD</sequence>
<evidence type="ECO:0000256" key="9">
    <source>
        <dbReference type="RuleBase" id="RU280818"/>
    </source>
</evidence>
<evidence type="ECO:0000313" key="13">
    <source>
        <dbReference type="Proteomes" id="UP001152320"/>
    </source>
</evidence>
<feature type="repeat" description="WD" evidence="8">
    <location>
        <begin position="597"/>
        <end position="639"/>
    </location>
</feature>
<comment type="similarity">
    <text evidence="2 9">Belongs to the WD repeat coronin family.</text>
</comment>
<feature type="compositionally biased region" description="Low complexity" evidence="10">
    <location>
        <begin position="391"/>
        <end position="403"/>
    </location>
</feature>
<proteinExistence type="inferred from homology"/>
<dbReference type="SMART" id="SM01166">
    <property type="entry name" value="DUF1899"/>
    <property type="match status" value="2"/>
</dbReference>
<dbReference type="InterPro" id="IPR015505">
    <property type="entry name" value="Coronin"/>
</dbReference>
<evidence type="ECO:0000259" key="11">
    <source>
        <dbReference type="SMART" id="SM01166"/>
    </source>
</evidence>
<evidence type="ECO:0000256" key="3">
    <source>
        <dbReference type="ARBA" id="ARBA00022490"/>
    </source>
</evidence>
<evidence type="ECO:0000256" key="4">
    <source>
        <dbReference type="ARBA" id="ARBA00022574"/>
    </source>
</evidence>
<dbReference type="AlphaFoldDB" id="A0A9Q0YBT3"/>
<dbReference type="EMBL" id="JAIZAY010000347">
    <property type="protein sequence ID" value="KAJ8018465.1"/>
    <property type="molecule type" value="Genomic_DNA"/>
</dbReference>
<dbReference type="GO" id="GO:0030036">
    <property type="term" value="P:actin cytoskeleton organization"/>
    <property type="evidence" value="ECO:0007669"/>
    <property type="project" value="UniProtKB-ARBA"/>
</dbReference>
<evidence type="ECO:0000256" key="2">
    <source>
        <dbReference type="ARBA" id="ARBA00009482"/>
    </source>
</evidence>
<keyword evidence="5 9" id="KW-0677">Repeat</keyword>
<dbReference type="SMART" id="SM01167">
    <property type="entry name" value="DUF1900"/>
    <property type="match status" value="2"/>
</dbReference>
<dbReference type="PANTHER" id="PTHR10856:SF20">
    <property type="entry name" value="CORONIN-7"/>
    <property type="match status" value="1"/>
</dbReference>
<dbReference type="PROSITE" id="PS50294">
    <property type="entry name" value="WD_REPEATS_REGION"/>
    <property type="match status" value="4"/>
</dbReference>
<feature type="compositionally biased region" description="Low complexity" evidence="10">
    <location>
        <begin position="440"/>
        <end position="452"/>
    </location>
</feature>
<dbReference type="InterPro" id="IPR036322">
    <property type="entry name" value="WD40_repeat_dom_sf"/>
</dbReference>
<feature type="region of interest" description="Disordered" evidence="10">
    <location>
        <begin position="903"/>
        <end position="931"/>
    </location>
</feature>
<keyword evidence="13" id="KW-1185">Reference proteome</keyword>
<evidence type="ECO:0000256" key="10">
    <source>
        <dbReference type="SAM" id="MobiDB-lite"/>
    </source>
</evidence>
<feature type="compositionally biased region" description="Acidic residues" evidence="10">
    <location>
        <begin position="919"/>
        <end position="931"/>
    </location>
</feature>
<dbReference type="Pfam" id="PF16300">
    <property type="entry name" value="WD40_4"/>
    <property type="match status" value="2"/>
</dbReference>
<dbReference type="InterPro" id="IPR015943">
    <property type="entry name" value="WD40/YVTN_repeat-like_dom_sf"/>
</dbReference>
<name>A0A9Q0YBT3_HOLLE</name>
<dbReference type="InterPro" id="IPR015048">
    <property type="entry name" value="DUF1899"/>
</dbReference>
<feature type="compositionally biased region" description="Basic and acidic residues" evidence="10">
    <location>
        <begin position="409"/>
        <end position="428"/>
    </location>
</feature>
<comment type="function">
    <text evidence="7">F-actin regulator involved in anterograde Golgi to endosome transport: upon ubiquitination via 'Lys-33'-linked ubiquitin chains by the BCR(KLHL20) E3 ubiquitin ligase complex, interacts with EPS15 and localizes to the trans-Golgi network, where it promotes actin polymerization, thereby facilitating post-Golgi trafficking. May play a role in the maintenance of the Golgi apparatus morphology.</text>
</comment>
<evidence type="ECO:0000313" key="12">
    <source>
        <dbReference type="EMBL" id="KAJ8018465.1"/>
    </source>
</evidence>
<dbReference type="PROSITE" id="PS00678">
    <property type="entry name" value="WD_REPEATS_1"/>
    <property type="match status" value="2"/>
</dbReference>
<gene>
    <name evidence="12" type="ORF">HOLleu_43534</name>
</gene>
<feature type="compositionally biased region" description="Basic and acidic residues" evidence="10">
    <location>
        <begin position="455"/>
        <end position="467"/>
    </location>
</feature>
<dbReference type="PANTHER" id="PTHR10856">
    <property type="entry name" value="CORONIN"/>
    <property type="match status" value="1"/>
</dbReference>
<dbReference type="Gene3D" id="2.130.10.10">
    <property type="entry name" value="YVTN repeat-like/Quinoprotein amine dehydrogenase"/>
    <property type="match status" value="2"/>
</dbReference>
<dbReference type="InterPro" id="IPR001680">
    <property type="entry name" value="WD40_rpt"/>
</dbReference>
<dbReference type="Pfam" id="PF00400">
    <property type="entry name" value="WD40"/>
    <property type="match status" value="4"/>
</dbReference>
<dbReference type="SMART" id="SM00320">
    <property type="entry name" value="WD40"/>
    <property type="match status" value="7"/>
</dbReference>
<evidence type="ECO:0000256" key="6">
    <source>
        <dbReference type="ARBA" id="ARBA00023203"/>
    </source>
</evidence>
<evidence type="ECO:0000256" key="5">
    <source>
        <dbReference type="ARBA" id="ARBA00022737"/>
    </source>
</evidence>
<dbReference type="PROSITE" id="PS50082">
    <property type="entry name" value="WD_REPEATS_2"/>
    <property type="match status" value="4"/>
</dbReference>
<evidence type="ECO:0000256" key="8">
    <source>
        <dbReference type="PROSITE-ProRule" id="PRU00221"/>
    </source>
</evidence>
<keyword evidence="6" id="KW-0009">Actin-binding</keyword>